<dbReference type="RefSeq" id="WP_308844050.1">
    <property type="nucleotide sequence ID" value="NZ_JAVHXS010000012.1"/>
</dbReference>
<gene>
    <name evidence="1" type="ORF">GCM10008066_10590</name>
</gene>
<organism evidence="1 2">
    <name type="scientific">Oxalicibacterium faecigallinarum</name>
    <dbReference type="NCBI Taxonomy" id="573741"/>
    <lineage>
        <taxon>Bacteria</taxon>
        <taxon>Pseudomonadati</taxon>
        <taxon>Pseudomonadota</taxon>
        <taxon>Betaproteobacteria</taxon>
        <taxon>Burkholderiales</taxon>
        <taxon>Oxalobacteraceae</taxon>
        <taxon>Oxalicibacterium</taxon>
    </lineage>
</organism>
<dbReference type="Proteomes" id="UP000642180">
    <property type="component" value="Unassembled WGS sequence"/>
</dbReference>
<evidence type="ECO:0000313" key="1">
    <source>
        <dbReference type="EMBL" id="GGI17760.1"/>
    </source>
</evidence>
<reference evidence="2" key="1">
    <citation type="journal article" date="2019" name="Int. J. Syst. Evol. Microbiol.">
        <title>The Global Catalogue of Microorganisms (GCM) 10K type strain sequencing project: providing services to taxonomists for standard genome sequencing and annotation.</title>
        <authorList>
            <consortium name="The Broad Institute Genomics Platform"/>
            <consortium name="The Broad Institute Genome Sequencing Center for Infectious Disease"/>
            <person name="Wu L."/>
            <person name="Ma J."/>
        </authorList>
    </citation>
    <scope>NUCLEOTIDE SEQUENCE [LARGE SCALE GENOMIC DNA]</scope>
    <source>
        <strain evidence="2">CCM 2767</strain>
    </source>
</reference>
<dbReference type="AlphaFoldDB" id="A0A8J3AS57"/>
<proteinExistence type="predicted"/>
<name>A0A8J3AS57_9BURK</name>
<comment type="caution">
    <text evidence="1">The sequence shown here is derived from an EMBL/GenBank/DDBJ whole genome shotgun (WGS) entry which is preliminary data.</text>
</comment>
<accession>A0A8J3AS57</accession>
<evidence type="ECO:0000313" key="2">
    <source>
        <dbReference type="Proteomes" id="UP000642180"/>
    </source>
</evidence>
<protein>
    <submittedName>
        <fullName evidence="1">Uncharacterized protein</fullName>
    </submittedName>
</protein>
<keyword evidence="2" id="KW-1185">Reference proteome</keyword>
<dbReference type="EMBL" id="BMDI01000001">
    <property type="protein sequence ID" value="GGI17760.1"/>
    <property type="molecule type" value="Genomic_DNA"/>
</dbReference>
<sequence length="61" mass="6575">MPWKLAAMPSGQVSGLKMLSGAGIICGLIAKNIAMEAERLNSLQSLLTDLSDRAAELRRYL</sequence>